<dbReference type="PROSITE" id="PS51752">
    <property type="entry name" value="JACALIN_LECTIN"/>
    <property type="match status" value="1"/>
</dbReference>
<dbReference type="SUPFAM" id="SSF55486">
    <property type="entry name" value="Metalloproteases ('zincins'), catalytic domain"/>
    <property type="match status" value="1"/>
</dbReference>
<evidence type="ECO:0000313" key="2">
    <source>
        <dbReference type="EMBL" id="QLG72519.1"/>
    </source>
</evidence>
<dbReference type="SUPFAM" id="SSF51101">
    <property type="entry name" value="Mannose-binding lectins"/>
    <property type="match status" value="1"/>
</dbReference>
<feature type="domain" description="Jacalin-type lectin" evidence="1">
    <location>
        <begin position="525"/>
        <end position="690"/>
    </location>
</feature>
<protein>
    <recommendedName>
        <fullName evidence="1">Jacalin-type lectin domain-containing protein</fullName>
    </recommendedName>
</protein>
<dbReference type="PANTHER" id="PTHR21054">
    <property type="entry name" value="ZINC METALLOPROTEINASE-RELATED"/>
    <property type="match status" value="1"/>
</dbReference>
<dbReference type="AlphaFoldDB" id="A0A7H9B3K3"/>
<reference evidence="2 3" key="1">
    <citation type="submission" date="2020-07" db="EMBL/GenBank/DDBJ databases">
        <title>The yeast mating-type switching endonuclease HO is a domesticated member of an unorthodox homing genetic element family.</title>
        <authorList>
            <person name="Coughlan A.Y."/>
            <person name="Lombardi L."/>
            <person name="Braun-Galleani S."/>
            <person name="Martos A.R."/>
            <person name="Galeote V."/>
            <person name="Bigey F."/>
            <person name="Dequin S."/>
            <person name="Byrne K.P."/>
            <person name="Wolfe K.H."/>
        </authorList>
    </citation>
    <scope>NUCLEOTIDE SEQUENCE [LARGE SCALE GENOMIC DNA]</scope>
    <source>
        <strain evidence="2 3">NRRL Y-6702</strain>
    </source>
</reference>
<dbReference type="GO" id="GO:0005737">
    <property type="term" value="C:cytoplasm"/>
    <property type="evidence" value="ECO:0007669"/>
    <property type="project" value="TreeGrafter"/>
</dbReference>
<dbReference type="KEGG" id="zmk:HG535_0D02270"/>
<proteinExistence type="predicted"/>
<dbReference type="InterPro" id="IPR001229">
    <property type="entry name" value="Jacalin-like_lectin_dom"/>
</dbReference>
<organism evidence="2 3">
    <name type="scientific">Zygotorulaspora mrakii</name>
    <name type="common">Zygosaccharomyces mrakii</name>
    <dbReference type="NCBI Taxonomy" id="42260"/>
    <lineage>
        <taxon>Eukaryota</taxon>
        <taxon>Fungi</taxon>
        <taxon>Dikarya</taxon>
        <taxon>Ascomycota</taxon>
        <taxon>Saccharomycotina</taxon>
        <taxon>Saccharomycetes</taxon>
        <taxon>Saccharomycetales</taxon>
        <taxon>Saccharomycetaceae</taxon>
        <taxon>Zygotorulaspora</taxon>
    </lineage>
</organism>
<sequence>MRITGSNHIELFNLQDKAQLSSPCLIVHGKCSKSTDAKMMQVSHPQLAPVTYPINEGFFKATIMLTPGENILTFVTDTNVSKTVTCSYTPLLQNPPVHMCLLIAKDSPLAYDCPKIQRDREGGNGLDLAIKKLKMGAHLMQAFTNEQMLRAGFGNRTFRFEEEFGPDYTFKQQTEMRNSVKIHIIRCNKTTSELRNHDLAQQNPKASNAGGLFGIAMETLKGYGGPFAAENKPVQAAVMFLDTHWDGNFITAHAALGGGDDRIKLAIFGSHGLYSWPTCIEDVVPYFMDDTRTSLNEVANDSGECGTHWETLNVTLGAFMHEIGHLLGCPHQVNGVMLRDYVRLNRSFLTKEAFSSKNNSYGAASPIYPKEECTWNRLDLVRFLYHPSFTLPADYYDASYLRPGMLGNFIAPQPSLYPIGKGECNISGETGIFLIELICGDLAHGSIEYLPKSLGGSGPQRNIVVSLDDLRSRLPKDKIEQFGNSFALKVLSVNASEVTIPNFPSFLNVEPIPMKKYGFSSEVVGFKSQLFGNPNGGQDAGIIPIDIRNVTALRIFHGGALDGVRVYMRRPTSTNAPPIPPRNSIKKLVHSFKAATVNENNTDSVLFGKQTNDFTDVVLEPGEYLTGFNVRSGGWVDAIQVLTSEGRVSRMMGGAGGGLGELSPPAGQYILGLQGRIGQWVDAFGIIYGPL</sequence>
<dbReference type="InterPro" id="IPR053002">
    <property type="entry name" value="Metalloproteinase_M10B"/>
</dbReference>
<dbReference type="EMBL" id="CP058607">
    <property type="protein sequence ID" value="QLG72519.1"/>
    <property type="molecule type" value="Genomic_DNA"/>
</dbReference>
<dbReference type="Proteomes" id="UP000509704">
    <property type="component" value="Chromosome 4"/>
</dbReference>
<accession>A0A7H9B3K3</accession>
<dbReference type="RefSeq" id="XP_037144247.1">
    <property type="nucleotide sequence ID" value="XM_037288352.1"/>
</dbReference>
<evidence type="ECO:0000259" key="1">
    <source>
        <dbReference type="PROSITE" id="PS51752"/>
    </source>
</evidence>
<dbReference type="GeneID" id="59236243"/>
<dbReference type="InterPro" id="IPR021917">
    <property type="entry name" value="Unchr_Zn-peptidase-like"/>
</dbReference>
<keyword evidence="3" id="KW-1185">Reference proteome</keyword>
<gene>
    <name evidence="2" type="ORF">HG535_0D02270</name>
</gene>
<dbReference type="Pfam" id="PF12044">
    <property type="entry name" value="Metallopep"/>
    <property type="match status" value="1"/>
</dbReference>
<evidence type="ECO:0000313" key="3">
    <source>
        <dbReference type="Proteomes" id="UP000509704"/>
    </source>
</evidence>
<dbReference type="InterPro" id="IPR036404">
    <property type="entry name" value="Jacalin-like_lectin_dom_sf"/>
</dbReference>
<dbReference type="OrthoDB" id="74460at2759"/>
<dbReference type="PANTHER" id="PTHR21054:SF2">
    <property type="entry name" value="MIP04191P"/>
    <property type="match status" value="1"/>
</dbReference>
<dbReference type="Gene3D" id="2.100.10.30">
    <property type="entry name" value="Jacalin-like lectin domain"/>
    <property type="match status" value="1"/>
</dbReference>
<name>A0A7H9B3K3_ZYGMR</name>
<dbReference type="Pfam" id="PF01419">
    <property type="entry name" value="Jacalin"/>
    <property type="match status" value="1"/>
</dbReference>